<dbReference type="SMART" id="SM00409">
    <property type="entry name" value="IG"/>
    <property type="match status" value="2"/>
</dbReference>
<evidence type="ECO:0000256" key="3">
    <source>
        <dbReference type="ARBA" id="ARBA00022729"/>
    </source>
</evidence>
<dbReference type="FunFam" id="2.60.40.10:FF:000017">
    <property type="entry name" value="Down syndrome cell adhesion molecule b"/>
    <property type="match status" value="1"/>
</dbReference>
<keyword evidence="3" id="KW-0732">Signal</keyword>
<keyword evidence="4" id="KW-0677">Repeat</keyword>
<dbReference type="EMBL" id="LNIX01000014">
    <property type="protein sequence ID" value="OXA46963.1"/>
    <property type="molecule type" value="Genomic_DNA"/>
</dbReference>
<evidence type="ECO:0000259" key="11">
    <source>
        <dbReference type="PROSITE" id="PS50835"/>
    </source>
</evidence>
<protein>
    <submittedName>
        <fullName evidence="12">Down syndrome cell adhesion molecule-like protein Dscam2</fullName>
    </submittedName>
</protein>
<dbReference type="InterPro" id="IPR013783">
    <property type="entry name" value="Ig-like_fold"/>
</dbReference>
<dbReference type="Pfam" id="PF13927">
    <property type="entry name" value="Ig_3"/>
    <property type="match status" value="1"/>
</dbReference>
<dbReference type="AlphaFoldDB" id="A0A226DP13"/>
<organism evidence="12 13">
    <name type="scientific">Folsomia candida</name>
    <name type="common">Springtail</name>
    <dbReference type="NCBI Taxonomy" id="158441"/>
    <lineage>
        <taxon>Eukaryota</taxon>
        <taxon>Metazoa</taxon>
        <taxon>Ecdysozoa</taxon>
        <taxon>Arthropoda</taxon>
        <taxon>Hexapoda</taxon>
        <taxon>Collembola</taxon>
        <taxon>Entomobryomorpha</taxon>
        <taxon>Isotomoidea</taxon>
        <taxon>Isotomidae</taxon>
        <taxon>Proisotominae</taxon>
        <taxon>Folsomia</taxon>
    </lineage>
</organism>
<dbReference type="Gene3D" id="2.60.40.10">
    <property type="entry name" value="Immunoglobulins"/>
    <property type="match status" value="2"/>
</dbReference>
<evidence type="ECO:0000256" key="8">
    <source>
        <dbReference type="ARBA" id="ARBA00023157"/>
    </source>
</evidence>
<name>A0A226DP13_FOLCA</name>
<dbReference type="PROSITE" id="PS50835">
    <property type="entry name" value="IG_LIKE"/>
    <property type="match status" value="2"/>
</dbReference>
<reference evidence="12 13" key="1">
    <citation type="submission" date="2015-12" db="EMBL/GenBank/DDBJ databases">
        <title>The genome of Folsomia candida.</title>
        <authorList>
            <person name="Faddeeva A."/>
            <person name="Derks M.F."/>
            <person name="Anvar Y."/>
            <person name="Smit S."/>
            <person name="Van Straalen N."/>
            <person name="Roelofs D."/>
        </authorList>
    </citation>
    <scope>NUCLEOTIDE SEQUENCE [LARGE SCALE GENOMIC DNA]</scope>
    <source>
        <strain evidence="12 13">VU population</strain>
        <tissue evidence="12">Whole body</tissue>
    </source>
</reference>
<dbReference type="InterPro" id="IPR003598">
    <property type="entry name" value="Ig_sub2"/>
</dbReference>
<keyword evidence="8" id="KW-1015">Disulfide bond</keyword>
<comment type="caution">
    <text evidence="12">The sequence shown here is derived from an EMBL/GenBank/DDBJ whole genome shotgun (WGS) entry which is preliminary data.</text>
</comment>
<gene>
    <name evidence="12" type="ORF">Fcan01_18286</name>
</gene>
<dbReference type="PANTHER" id="PTHR10075:SF100">
    <property type="entry name" value="FASCICLIN-2"/>
    <property type="match status" value="1"/>
</dbReference>
<dbReference type="InterPro" id="IPR003599">
    <property type="entry name" value="Ig_sub"/>
</dbReference>
<evidence type="ECO:0000256" key="7">
    <source>
        <dbReference type="ARBA" id="ARBA00023136"/>
    </source>
</evidence>
<dbReference type="CDD" id="cd20956">
    <property type="entry name" value="IgI_4_Dscam"/>
    <property type="match status" value="1"/>
</dbReference>
<comment type="subcellular location">
    <subcellularLocation>
        <location evidence="1">Membrane</location>
        <topology evidence="1">Single-pass membrane protein</topology>
    </subcellularLocation>
</comment>
<dbReference type="GO" id="GO:0070593">
    <property type="term" value="P:dendrite self-avoidance"/>
    <property type="evidence" value="ECO:0007669"/>
    <property type="project" value="TreeGrafter"/>
</dbReference>
<evidence type="ECO:0000256" key="9">
    <source>
        <dbReference type="ARBA" id="ARBA00023319"/>
    </source>
</evidence>
<keyword evidence="9" id="KW-0393">Immunoglobulin domain</keyword>
<dbReference type="GO" id="GO:0030424">
    <property type="term" value="C:axon"/>
    <property type="evidence" value="ECO:0007669"/>
    <property type="project" value="TreeGrafter"/>
</dbReference>
<evidence type="ECO:0000256" key="5">
    <source>
        <dbReference type="ARBA" id="ARBA00022889"/>
    </source>
</evidence>
<dbReference type="Pfam" id="PF07679">
    <property type="entry name" value="I-set"/>
    <property type="match status" value="1"/>
</dbReference>
<evidence type="ECO:0000256" key="2">
    <source>
        <dbReference type="ARBA" id="ARBA00022692"/>
    </source>
</evidence>
<feature type="domain" description="Ig-like" evidence="11">
    <location>
        <begin position="205"/>
        <end position="298"/>
    </location>
</feature>
<evidence type="ECO:0000256" key="10">
    <source>
        <dbReference type="SAM" id="MobiDB-lite"/>
    </source>
</evidence>
<evidence type="ECO:0000313" key="12">
    <source>
        <dbReference type="EMBL" id="OXA46963.1"/>
    </source>
</evidence>
<dbReference type="GO" id="GO:0005886">
    <property type="term" value="C:plasma membrane"/>
    <property type="evidence" value="ECO:0007669"/>
    <property type="project" value="TreeGrafter"/>
</dbReference>
<dbReference type="STRING" id="158441.A0A226DP13"/>
<keyword evidence="13" id="KW-1185">Reference proteome</keyword>
<sequence length="479" mass="53494">MSMSFHDDMAQFHLRRTFKDQLKLDIKFYRSTSCLISPVLDNFAKIFFNVPGLISWKGADMETQFLLDFEDLSRDYKLQWFREFFTCPFQRTTPPKYAFFAFRQIPLRVQISPPTQIVDVGRSASLRCLVSGSPVHSVAWLKDGVPLAELEKGPSSSPRFQVGPREILKLVRVHPSDAGMYQCLASNVFTTGQDSSQIRLGSVPPELVYRFSEQTIQPGPSVSLKCTAVGNPPPQFTWTLDGFALPESERFLVGQYVTIHDNVISHVNITQARDEDGGLYACQARNAMGVALHTARLNIYGKTVMPQRNKETRFTPVVLAVAAWLGGSGVELSPRSHTFDSSLAGQLFANPTRLGVSTGWVLLSWLGEPGQTVWQCCKREPSQSPFSVRRSDSPPSELYGEEEPSCFRENSDFFWNGGNSMEERSGTGLRRGGGAETHGGLELQRRWGNPWGKRQAKGSNESLPCGITMCLYYVGYDVS</sequence>
<dbReference type="SUPFAM" id="SSF48726">
    <property type="entry name" value="Immunoglobulin"/>
    <property type="match status" value="2"/>
</dbReference>
<dbReference type="InterPro" id="IPR007110">
    <property type="entry name" value="Ig-like_dom"/>
</dbReference>
<dbReference type="GO" id="GO:0007411">
    <property type="term" value="P:axon guidance"/>
    <property type="evidence" value="ECO:0007669"/>
    <property type="project" value="TreeGrafter"/>
</dbReference>
<dbReference type="InterPro" id="IPR036179">
    <property type="entry name" value="Ig-like_dom_sf"/>
</dbReference>
<evidence type="ECO:0000256" key="4">
    <source>
        <dbReference type="ARBA" id="ARBA00022737"/>
    </source>
</evidence>
<dbReference type="InterPro" id="IPR013098">
    <property type="entry name" value="Ig_I-set"/>
</dbReference>
<keyword evidence="7" id="KW-0472">Membrane</keyword>
<dbReference type="OrthoDB" id="5982258at2759"/>
<dbReference type="Proteomes" id="UP000198287">
    <property type="component" value="Unassembled WGS sequence"/>
</dbReference>
<evidence type="ECO:0000313" key="13">
    <source>
        <dbReference type="Proteomes" id="UP000198287"/>
    </source>
</evidence>
<evidence type="ECO:0000256" key="1">
    <source>
        <dbReference type="ARBA" id="ARBA00004167"/>
    </source>
</evidence>
<dbReference type="PANTHER" id="PTHR10075">
    <property type="entry name" value="BASIGIN RELATED"/>
    <property type="match status" value="1"/>
</dbReference>
<dbReference type="GO" id="GO:0007156">
    <property type="term" value="P:homophilic cell adhesion via plasma membrane adhesion molecules"/>
    <property type="evidence" value="ECO:0007669"/>
    <property type="project" value="TreeGrafter"/>
</dbReference>
<feature type="domain" description="Ig-like" evidence="11">
    <location>
        <begin position="106"/>
        <end position="199"/>
    </location>
</feature>
<proteinExistence type="predicted"/>
<keyword evidence="6" id="KW-1133">Transmembrane helix</keyword>
<keyword evidence="5" id="KW-0130">Cell adhesion</keyword>
<dbReference type="GO" id="GO:0098632">
    <property type="term" value="F:cell-cell adhesion mediator activity"/>
    <property type="evidence" value="ECO:0007669"/>
    <property type="project" value="TreeGrafter"/>
</dbReference>
<keyword evidence="2" id="KW-0812">Transmembrane</keyword>
<evidence type="ECO:0000256" key="6">
    <source>
        <dbReference type="ARBA" id="ARBA00022989"/>
    </source>
</evidence>
<feature type="region of interest" description="Disordered" evidence="10">
    <location>
        <begin position="383"/>
        <end position="403"/>
    </location>
</feature>
<accession>A0A226DP13</accession>
<dbReference type="SMART" id="SM00408">
    <property type="entry name" value="IGc2"/>
    <property type="match status" value="2"/>
</dbReference>